<reference evidence="2 3" key="1">
    <citation type="journal article" date="2020" name="Int. J. Syst. Evol. Microbiol.">
        <title>Reclassification of Streptomyces castelarensis and Streptomyces sporoclivatus as later heterotypic synonyms of Streptomyces antimycoticus.</title>
        <authorList>
            <person name="Komaki H."/>
            <person name="Tamura T."/>
        </authorList>
    </citation>
    <scope>NUCLEOTIDE SEQUENCE [LARGE SCALE GENOMIC DNA]</scope>
    <source>
        <strain evidence="2 3">NBRC 13459</strain>
    </source>
</reference>
<proteinExistence type="predicted"/>
<evidence type="ECO:0000313" key="2">
    <source>
        <dbReference type="EMBL" id="GDY60132.1"/>
    </source>
</evidence>
<dbReference type="Proteomes" id="UP000301309">
    <property type="component" value="Unassembled WGS sequence"/>
</dbReference>
<feature type="compositionally biased region" description="Low complexity" evidence="1">
    <location>
        <begin position="70"/>
        <end position="85"/>
    </location>
</feature>
<keyword evidence="3" id="KW-1185">Reference proteome</keyword>
<sequence length="263" mass="27430">MWERTKDMGRCQCVKAGISLLGGAATAGRRALLPCFTVAALVAVLGCEDSGGGKAESAPSAPPSTRLDTPEPSTSSNSEGSGTTSDTDEERWCYDGVPYDPKSPPYSGRGPHSATVARIVSYDPRVQILAPPAPNLPSEWEPHVNGDSFGKVDRSRVQLVICMFMPTAKAGEAGMNAAPVGECELTDSSDIPVTLEVVPASYDFVVYEARTGKKVDEFSLDGAASAEASCPGVTFSDGISPIGQAVKDDALAARVQSLVEDTV</sequence>
<dbReference type="EMBL" id="BJHW01000002">
    <property type="protein sequence ID" value="GDY60132.1"/>
    <property type="molecule type" value="Genomic_DNA"/>
</dbReference>
<feature type="region of interest" description="Disordered" evidence="1">
    <location>
        <begin position="51"/>
        <end position="111"/>
    </location>
</feature>
<evidence type="ECO:0000256" key="1">
    <source>
        <dbReference type="SAM" id="MobiDB-lite"/>
    </source>
</evidence>
<accession>A0A4D4LFR6</accession>
<name>A0A4D4LFR6_STRVO</name>
<dbReference type="AlphaFoldDB" id="A0A4D4LFR6"/>
<organism evidence="2 3">
    <name type="scientific">Streptomyces violaceusniger</name>
    <dbReference type="NCBI Taxonomy" id="68280"/>
    <lineage>
        <taxon>Bacteria</taxon>
        <taxon>Bacillati</taxon>
        <taxon>Actinomycetota</taxon>
        <taxon>Actinomycetes</taxon>
        <taxon>Kitasatosporales</taxon>
        <taxon>Streptomycetaceae</taxon>
        <taxon>Streptomyces</taxon>
        <taxon>Streptomyces violaceusniger group</taxon>
    </lineage>
</organism>
<evidence type="ECO:0000313" key="3">
    <source>
        <dbReference type="Proteomes" id="UP000301309"/>
    </source>
</evidence>
<gene>
    <name evidence="2" type="ORF">SVIO_107550</name>
</gene>
<comment type="caution">
    <text evidence="2">The sequence shown here is derived from an EMBL/GenBank/DDBJ whole genome shotgun (WGS) entry which is preliminary data.</text>
</comment>
<protein>
    <submittedName>
        <fullName evidence="2">Uncharacterized protein</fullName>
    </submittedName>
</protein>